<keyword evidence="1" id="KW-0413">Isomerase</keyword>
<protein>
    <recommendedName>
        <fullName evidence="4">L-fucose isomerase C-terminal domain-containing protein</fullName>
    </recommendedName>
</protein>
<dbReference type="GO" id="GO:0005737">
    <property type="term" value="C:cytoplasm"/>
    <property type="evidence" value="ECO:0007669"/>
    <property type="project" value="InterPro"/>
</dbReference>
<evidence type="ECO:0000313" key="3">
    <source>
        <dbReference type="EMBL" id="MPL85229.1"/>
    </source>
</evidence>
<dbReference type="InterPro" id="IPR009015">
    <property type="entry name" value="Fucose_isomerase_N/cen_sf"/>
</dbReference>
<sequence length="424" mass="47435">MEPNLTLIVFASNLHDNNSVSKSREALYNDFKKRYALKIVSAQEYEPIKGQEEFAIAFIATGGTEQIFLNNWQKISRPLVILSDSFHNSLAASLEISSWLNFRNIKHKHLNFPISPSEIYMKELHIEISSLYNIHRAFKEISNTKIGLIGDASPWLIASDVDKYSLSSRLGVKFIDIPISSLEERYQNISSYNGKYTLNSDESLKLIDDLSKLATEDRTQEDIVDAVKLYNVIKQIIQDNEINSLSIKCFDIIGTCKTTACLALSLLNDNGLVSGCEGDIPTLWSMIIARSLLNKPVFMANPSSIDKNENTVDFAHCTSPVSFAKSYTLPSHYESGIGIGVAAILSEGEYTLFKLGGESLDQMFCASGKIIANTSVKERCRTQVKFLFDTQSELNSFLTSHLGNHVVLLPGNHKKDLQAFFELY</sequence>
<dbReference type="SUPFAM" id="SSF53743">
    <property type="entry name" value="FucI/AraA N-terminal and middle domains"/>
    <property type="match status" value="1"/>
</dbReference>
<proteinExistence type="predicted"/>
<name>A0A644V1L8_9ZZZZ</name>
<dbReference type="GO" id="GO:0016861">
    <property type="term" value="F:intramolecular oxidoreductase activity, interconverting aldoses and ketoses"/>
    <property type="evidence" value="ECO:0007669"/>
    <property type="project" value="InterPro"/>
</dbReference>
<dbReference type="PANTHER" id="PTHR36120:SF2">
    <property type="entry name" value="FUCOSE ISOMERASE"/>
    <property type="match status" value="1"/>
</dbReference>
<comment type="caution">
    <text evidence="3">The sequence shown here is derived from an EMBL/GenBank/DDBJ whole genome shotgun (WGS) entry which is preliminary data.</text>
</comment>
<dbReference type="AlphaFoldDB" id="A0A644V1L8"/>
<dbReference type="GO" id="GO:0005996">
    <property type="term" value="P:monosaccharide metabolic process"/>
    <property type="evidence" value="ECO:0007669"/>
    <property type="project" value="InterPro"/>
</dbReference>
<gene>
    <name evidence="3" type="ORF">SDC9_31197</name>
</gene>
<accession>A0A644V1L8</accession>
<organism evidence="3">
    <name type="scientific">bioreactor metagenome</name>
    <dbReference type="NCBI Taxonomy" id="1076179"/>
    <lineage>
        <taxon>unclassified sequences</taxon>
        <taxon>metagenomes</taxon>
        <taxon>ecological metagenomes</taxon>
    </lineage>
</organism>
<reference evidence="3" key="1">
    <citation type="submission" date="2019-08" db="EMBL/GenBank/DDBJ databases">
        <authorList>
            <person name="Kucharzyk K."/>
            <person name="Murdoch R.W."/>
            <person name="Higgins S."/>
            <person name="Loffler F."/>
        </authorList>
    </citation>
    <scope>NUCLEOTIDE SEQUENCE</scope>
</reference>
<evidence type="ECO:0000256" key="1">
    <source>
        <dbReference type="ARBA" id="ARBA00023235"/>
    </source>
</evidence>
<keyword evidence="2" id="KW-0119">Carbohydrate metabolism</keyword>
<evidence type="ECO:0000256" key="2">
    <source>
        <dbReference type="ARBA" id="ARBA00023277"/>
    </source>
</evidence>
<dbReference type="PANTHER" id="PTHR36120">
    <property type="entry name" value="FUCOSE ISOMERASE"/>
    <property type="match status" value="1"/>
</dbReference>
<dbReference type="EMBL" id="VSSQ01000202">
    <property type="protein sequence ID" value="MPL85229.1"/>
    <property type="molecule type" value="Genomic_DNA"/>
</dbReference>
<evidence type="ECO:0008006" key="4">
    <source>
        <dbReference type="Google" id="ProtNLM"/>
    </source>
</evidence>